<organism evidence="1 2">
    <name type="scientific">Gossypium darwinii</name>
    <name type="common">Darwin's cotton</name>
    <name type="synonym">Gossypium barbadense var. darwinii</name>
    <dbReference type="NCBI Taxonomy" id="34276"/>
    <lineage>
        <taxon>Eukaryota</taxon>
        <taxon>Viridiplantae</taxon>
        <taxon>Streptophyta</taxon>
        <taxon>Embryophyta</taxon>
        <taxon>Tracheophyta</taxon>
        <taxon>Spermatophyta</taxon>
        <taxon>Magnoliopsida</taxon>
        <taxon>eudicotyledons</taxon>
        <taxon>Gunneridae</taxon>
        <taxon>Pentapetalae</taxon>
        <taxon>rosids</taxon>
        <taxon>malvids</taxon>
        <taxon>Malvales</taxon>
        <taxon>Malvaceae</taxon>
        <taxon>Malvoideae</taxon>
        <taxon>Gossypium</taxon>
    </lineage>
</organism>
<dbReference type="Proteomes" id="UP000323506">
    <property type="component" value="Chromosome D07"/>
</dbReference>
<evidence type="ECO:0000313" key="2">
    <source>
        <dbReference type="Proteomes" id="UP000323506"/>
    </source>
</evidence>
<sequence length="67" mass="7596">MHCILPQCLSTQARKSSCRNYVKGMLKMRWAFTSLKIDRIHASSLIEIAAPVPILQHISNTQTQESL</sequence>
<protein>
    <submittedName>
        <fullName evidence="1">Uncharacterized protein</fullName>
    </submittedName>
</protein>
<evidence type="ECO:0000313" key="1">
    <source>
        <dbReference type="EMBL" id="TYG62889.1"/>
    </source>
</evidence>
<dbReference type="EMBL" id="CM017707">
    <property type="protein sequence ID" value="TYG62889.1"/>
    <property type="molecule type" value="Genomic_DNA"/>
</dbReference>
<name>A0A5D2C0R2_GOSDA</name>
<proteinExistence type="predicted"/>
<dbReference type="AlphaFoldDB" id="A0A5D2C0R2"/>
<accession>A0A5D2C0R2</accession>
<gene>
    <name evidence="1" type="ORF">ES288_D07G269000v1</name>
</gene>
<keyword evidence="2" id="KW-1185">Reference proteome</keyword>
<reference evidence="1 2" key="1">
    <citation type="submission" date="2019-06" db="EMBL/GenBank/DDBJ databases">
        <title>WGS assembly of Gossypium darwinii.</title>
        <authorList>
            <person name="Chen Z.J."/>
            <person name="Sreedasyam A."/>
            <person name="Ando A."/>
            <person name="Song Q."/>
            <person name="De L."/>
            <person name="Hulse-Kemp A."/>
            <person name="Ding M."/>
            <person name="Ye W."/>
            <person name="Kirkbride R."/>
            <person name="Jenkins J."/>
            <person name="Plott C."/>
            <person name="Lovell J."/>
            <person name="Lin Y.-M."/>
            <person name="Vaughn R."/>
            <person name="Liu B."/>
            <person name="Li W."/>
            <person name="Simpson S."/>
            <person name="Scheffler B."/>
            <person name="Saski C."/>
            <person name="Grover C."/>
            <person name="Hu G."/>
            <person name="Conover J."/>
            <person name="Carlson J."/>
            <person name="Shu S."/>
            <person name="Boston L."/>
            <person name="Williams M."/>
            <person name="Peterson D."/>
            <person name="Mcgee K."/>
            <person name="Jones D."/>
            <person name="Wendel J."/>
            <person name="Stelly D."/>
            <person name="Grimwood J."/>
            <person name="Schmutz J."/>
        </authorList>
    </citation>
    <scope>NUCLEOTIDE SEQUENCE [LARGE SCALE GENOMIC DNA]</scope>
    <source>
        <strain evidence="1">1808015.09</strain>
    </source>
</reference>